<dbReference type="GO" id="GO:0006401">
    <property type="term" value="P:RNA catabolic process"/>
    <property type="evidence" value="ECO:0000318"/>
    <property type="project" value="GO_Central"/>
</dbReference>
<accession>A0A1U8Q4H9</accession>
<dbReference type="Pfam" id="PF09468">
    <property type="entry name" value="RNase_H2-Ydr279"/>
    <property type="match status" value="1"/>
</dbReference>
<dbReference type="PANTHER" id="PTHR13383:SF11">
    <property type="entry name" value="RIBONUCLEASE H2 SUBUNIT B"/>
    <property type="match status" value="1"/>
</dbReference>
<sequence>MAWWDNVAETRIVIAPEPGSTISARNGEGCFLFLRHPKSGDTTSYFFINGSIQEFHWFKQSYGSWFIGDYVCEDGCLYTATPIDPIFILLPIFEEARMKKANDQGKFRPLDEILFVSGYPGYQHLLCVAEDSMRIVCEIKEIGSTKFYRLDDSKVLAWLCHKVHQLKLTLPTLDKNYAALDEKDTCTMTEVVLLLGEYLKEPWLKLLCGHLKLDLQEASGKVPTCEILPTTPQNTSGSSSQVKSGSDKKTSSNAKQAKKMKMETNSQNIKDMFRRATRRGS</sequence>
<dbReference type="FunFam" id="2.20.25.530:FF:000002">
    <property type="entry name" value="Ribonuclease H2 subunit B"/>
    <property type="match status" value="1"/>
</dbReference>
<dbReference type="PANTHER" id="PTHR13383">
    <property type="entry name" value="RIBONUCLEASE H2 SUBUNIT B"/>
    <property type="match status" value="1"/>
</dbReference>
<keyword evidence="9" id="KW-1185">Reference proteome</keyword>
<dbReference type="Pfam" id="PF17745">
    <property type="entry name" value="Ydr279_N"/>
    <property type="match status" value="1"/>
</dbReference>
<dbReference type="Gene3D" id="1.10.20.120">
    <property type="match status" value="1"/>
</dbReference>
<dbReference type="KEGG" id="nnu:104599715"/>
<evidence type="ECO:0000256" key="6">
    <source>
        <dbReference type="SAM" id="MobiDB-lite"/>
    </source>
</evidence>
<dbReference type="InterPro" id="IPR019024">
    <property type="entry name" value="RNase_H2_suB_wHTH"/>
</dbReference>
<feature type="domain" description="Rnh202 triple barrel" evidence="8">
    <location>
        <begin position="31"/>
        <end position="84"/>
    </location>
</feature>
<dbReference type="AlphaFoldDB" id="A0A1U8Q4H9"/>
<evidence type="ECO:0000313" key="10">
    <source>
        <dbReference type="RefSeq" id="XP_019053723.1"/>
    </source>
</evidence>
<evidence type="ECO:0000313" key="9">
    <source>
        <dbReference type="Proteomes" id="UP000189703"/>
    </source>
</evidence>
<dbReference type="RefSeq" id="XP_019053723.1">
    <property type="nucleotide sequence ID" value="XM_019198178.1"/>
</dbReference>
<dbReference type="FunCoup" id="A0A1U8Q4H9">
    <property type="interactions" value="2512"/>
</dbReference>
<dbReference type="STRING" id="4432.A0A1U8Q4H9"/>
<evidence type="ECO:0000256" key="3">
    <source>
        <dbReference type="ARBA" id="ARBA00023242"/>
    </source>
</evidence>
<dbReference type="GeneID" id="104599715"/>
<comment type="subcellular location">
    <subcellularLocation>
        <location evidence="1">Nucleus</location>
    </subcellularLocation>
</comment>
<evidence type="ECO:0000256" key="5">
    <source>
        <dbReference type="ARBA" id="ARBA00033464"/>
    </source>
</evidence>
<reference evidence="10" key="1">
    <citation type="submission" date="2025-08" db="UniProtKB">
        <authorList>
            <consortium name="RefSeq"/>
        </authorList>
    </citation>
    <scope>IDENTIFICATION</scope>
</reference>
<dbReference type="eggNOG" id="KOG4705">
    <property type="taxonomic scope" value="Eukaryota"/>
</dbReference>
<name>A0A1U8Q4H9_NELNU</name>
<gene>
    <name evidence="10" type="primary">LOC104599715</name>
</gene>
<keyword evidence="3" id="KW-0539">Nucleus</keyword>
<evidence type="ECO:0000256" key="2">
    <source>
        <dbReference type="ARBA" id="ARBA00019062"/>
    </source>
</evidence>
<organism evidence="9 10">
    <name type="scientific">Nelumbo nucifera</name>
    <name type="common">Sacred lotus</name>
    <dbReference type="NCBI Taxonomy" id="4432"/>
    <lineage>
        <taxon>Eukaryota</taxon>
        <taxon>Viridiplantae</taxon>
        <taxon>Streptophyta</taxon>
        <taxon>Embryophyta</taxon>
        <taxon>Tracheophyta</taxon>
        <taxon>Spermatophyta</taxon>
        <taxon>Magnoliopsida</taxon>
        <taxon>Proteales</taxon>
        <taxon>Nelumbonaceae</taxon>
        <taxon>Nelumbo</taxon>
    </lineage>
</organism>
<dbReference type="GO" id="GO:0032299">
    <property type="term" value="C:ribonuclease H2 complex"/>
    <property type="evidence" value="ECO:0000318"/>
    <property type="project" value="GO_Central"/>
</dbReference>
<dbReference type="CDD" id="cd09270">
    <property type="entry name" value="RNase_H2-B"/>
    <property type="match status" value="1"/>
</dbReference>
<dbReference type="OMA" id="QIHCGHS"/>
<dbReference type="InterPro" id="IPR040456">
    <property type="entry name" value="RNase_H2_suB"/>
</dbReference>
<dbReference type="OrthoDB" id="29098at2759"/>
<feature type="region of interest" description="Disordered" evidence="6">
    <location>
        <begin position="225"/>
        <end position="281"/>
    </location>
</feature>
<protein>
    <recommendedName>
        <fullName evidence="2">Ribonuclease H2 subunit B</fullName>
    </recommendedName>
    <alternativeName>
        <fullName evidence="5">Ribonuclease HI subunit B</fullName>
    </alternativeName>
</protein>
<dbReference type="Proteomes" id="UP000189703">
    <property type="component" value="Unplaced"/>
</dbReference>
<evidence type="ECO:0000256" key="1">
    <source>
        <dbReference type="ARBA" id="ARBA00004123"/>
    </source>
</evidence>
<dbReference type="Gene3D" id="2.20.25.530">
    <property type="match status" value="1"/>
</dbReference>
<proteinExistence type="predicted"/>
<dbReference type="InterPro" id="IPR041195">
    <property type="entry name" value="Rnh202_N"/>
</dbReference>
<comment type="function">
    <text evidence="4">Non catalytic subunit of RNase H2, an endonuclease that specifically degrades the RNA of RNA:DNA hybrids. Participates in DNA replication, possibly by mediating the removal of lagging-strand Okazaki fragment RNA primers during DNA replication. Mediates the excision of single ribonucleotides from DNA:RNA duplexes.</text>
</comment>
<evidence type="ECO:0000256" key="4">
    <source>
        <dbReference type="ARBA" id="ARBA00024778"/>
    </source>
</evidence>
<evidence type="ECO:0000259" key="7">
    <source>
        <dbReference type="Pfam" id="PF09468"/>
    </source>
</evidence>
<dbReference type="GO" id="GO:0005654">
    <property type="term" value="C:nucleoplasm"/>
    <property type="evidence" value="ECO:0000318"/>
    <property type="project" value="GO_Central"/>
</dbReference>
<dbReference type="InParanoid" id="A0A1U8Q4H9"/>
<evidence type="ECO:0000259" key="8">
    <source>
        <dbReference type="Pfam" id="PF17745"/>
    </source>
</evidence>
<feature type="domain" description="Ribonuclease H2 subunit B wHTH" evidence="7">
    <location>
        <begin position="87"/>
        <end position="173"/>
    </location>
</feature>